<dbReference type="CDD" id="cd05466">
    <property type="entry name" value="PBP2_LTTR_substrate"/>
    <property type="match status" value="1"/>
</dbReference>
<reference evidence="6" key="1">
    <citation type="submission" date="2020-10" db="EMBL/GenBank/DDBJ databases">
        <authorList>
            <person name="Gilroy R."/>
        </authorList>
    </citation>
    <scope>NUCLEOTIDE SEQUENCE</scope>
    <source>
        <strain evidence="6">ChiHjej9B8-7071</strain>
    </source>
</reference>
<proteinExistence type="inferred from homology"/>
<dbReference type="Gene3D" id="3.40.190.10">
    <property type="entry name" value="Periplasmic binding protein-like II"/>
    <property type="match status" value="2"/>
</dbReference>
<keyword evidence="3" id="KW-0238">DNA-binding</keyword>
<dbReference type="Pfam" id="PF00126">
    <property type="entry name" value="HTH_1"/>
    <property type="match status" value="1"/>
</dbReference>
<sequence length="298" mass="33548">MFSKHISFFLEAAQCLNFTEAAKRMYVSQQAMTWHIAALEKELNLTLFVRSTRSVQLTPVGIYLRDQFSRLSDEMNLIVERAKKMSTEQLSRLSLGFYHGLSRQRIIIPILTALRQQCPDTFFDVQVLDMTTLRNRLLDGKVDLGITMTDAGTAWPGMQTTVLRSYPFGIYLAKDHPLLEGGFSPEKLRAISYLTTERPGALLGEGRRQARPSWLQNLPCRDTLFLPDMDTLMVYVESRRGFTCLTDNLQALDGNARLVRLELPAPGGFSQMICAYPENTPNPLAGSMAGLCRGALEE</sequence>
<dbReference type="InterPro" id="IPR036388">
    <property type="entry name" value="WH-like_DNA-bd_sf"/>
</dbReference>
<keyword evidence="2" id="KW-0805">Transcription regulation</keyword>
<evidence type="ECO:0000259" key="5">
    <source>
        <dbReference type="PROSITE" id="PS50931"/>
    </source>
</evidence>
<reference evidence="6" key="2">
    <citation type="journal article" date="2021" name="PeerJ">
        <title>Extensive microbial diversity within the chicken gut microbiome revealed by metagenomics and culture.</title>
        <authorList>
            <person name="Gilroy R."/>
            <person name="Ravi A."/>
            <person name="Getino M."/>
            <person name="Pursley I."/>
            <person name="Horton D.L."/>
            <person name="Alikhan N.F."/>
            <person name="Baker D."/>
            <person name="Gharbi K."/>
            <person name="Hall N."/>
            <person name="Watson M."/>
            <person name="Adriaenssens E.M."/>
            <person name="Foster-Nyarko E."/>
            <person name="Jarju S."/>
            <person name="Secka A."/>
            <person name="Antonio M."/>
            <person name="Oren A."/>
            <person name="Chaudhuri R.R."/>
            <person name="La Ragione R."/>
            <person name="Hildebrand F."/>
            <person name="Pallen M.J."/>
        </authorList>
    </citation>
    <scope>NUCLEOTIDE SEQUENCE</scope>
    <source>
        <strain evidence="6">ChiHjej9B8-7071</strain>
    </source>
</reference>
<dbReference type="PANTHER" id="PTHR30346:SF17">
    <property type="entry name" value="LYSR FAMILY TRANSCRIPTIONAL REGULATOR"/>
    <property type="match status" value="1"/>
</dbReference>
<dbReference type="SUPFAM" id="SSF53850">
    <property type="entry name" value="Periplasmic binding protein-like II"/>
    <property type="match status" value="1"/>
</dbReference>
<comment type="caution">
    <text evidence="6">The sequence shown here is derived from an EMBL/GenBank/DDBJ whole genome shotgun (WGS) entry which is preliminary data.</text>
</comment>
<organism evidence="6 7">
    <name type="scientific">Candidatus Avoscillospira stercoripullorum</name>
    <dbReference type="NCBI Taxonomy" id="2840709"/>
    <lineage>
        <taxon>Bacteria</taxon>
        <taxon>Bacillati</taxon>
        <taxon>Bacillota</taxon>
        <taxon>Clostridia</taxon>
        <taxon>Eubacteriales</taxon>
        <taxon>Oscillospiraceae</taxon>
        <taxon>Oscillospiraceae incertae sedis</taxon>
        <taxon>Candidatus Avoscillospira</taxon>
    </lineage>
</organism>
<evidence type="ECO:0000256" key="2">
    <source>
        <dbReference type="ARBA" id="ARBA00023015"/>
    </source>
</evidence>
<accession>A0A9D1A7G6</accession>
<dbReference type="GO" id="GO:0003677">
    <property type="term" value="F:DNA binding"/>
    <property type="evidence" value="ECO:0007669"/>
    <property type="project" value="UniProtKB-KW"/>
</dbReference>
<name>A0A9D1A7G6_9FIRM</name>
<dbReference type="EMBL" id="DVGD01000147">
    <property type="protein sequence ID" value="HIR09697.1"/>
    <property type="molecule type" value="Genomic_DNA"/>
</dbReference>
<evidence type="ECO:0000313" key="7">
    <source>
        <dbReference type="Proteomes" id="UP000824258"/>
    </source>
</evidence>
<evidence type="ECO:0000256" key="4">
    <source>
        <dbReference type="ARBA" id="ARBA00023163"/>
    </source>
</evidence>
<dbReference type="InterPro" id="IPR000847">
    <property type="entry name" value="LysR_HTH_N"/>
</dbReference>
<evidence type="ECO:0000313" key="6">
    <source>
        <dbReference type="EMBL" id="HIR09697.1"/>
    </source>
</evidence>
<dbReference type="PRINTS" id="PR00039">
    <property type="entry name" value="HTHLYSR"/>
</dbReference>
<dbReference type="InterPro" id="IPR036390">
    <property type="entry name" value="WH_DNA-bd_sf"/>
</dbReference>
<keyword evidence="4" id="KW-0804">Transcription</keyword>
<feature type="domain" description="HTH lysR-type" evidence="5">
    <location>
        <begin position="1"/>
        <end position="58"/>
    </location>
</feature>
<dbReference type="PROSITE" id="PS50931">
    <property type="entry name" value="HTH_LYSR"/>
    <property type="match status" value="1"/>
</dbReference>
<dbReference type="Pfam" id="PF03466">
    <property type="entry name" value="LysR_substrate"/>
    <property type="match status" value="1"/>
</dbReference>
<evidence type="ECO:0000256" key="1">
    <source>
        <dbReference type="ARBA" id="ARBA00009437"/>
    </source>
</evidence>
<dbReference type="Gene3D" id="1.10.10.10">
    <property type="entry name" value="Winged helix-like DNA-binding domain superfamily/Winged helix DNA-binding domain"/>
    <property type="match status" value="1"/>
</dbReference>
<dbReference type="InterPro" id="IPR005119">
    <property type="entry name" value="LysR_subst-bd"/>
</dbReference>
<evidence type="ECO:0000256" key="3">
    <source>
        <dbReference type="ARBA" id="ARBA00023125"/>
    </source>
</evidence>
<protein>
    <submittedName>
        <fullName evidence="6">LysR family transcriptional regulator</fullName>
    </submittedName>
</protein>
<dbReference type="SUPFAM" id="SSF46785">
    <property type="entry name" value="Winged helix' DNA-binding domain"/>
    <property type="match status" value="1"/>
</dbReference>
<gene>
    <name evidence="6" type="ORF">IAA70_04765</name>
</gene>
<comment type="similarity">
    <text evidence="1">Belongs to the LysR transcriptional regulatory family.</text>
</comment>
<dbReference type="GO" id="GO:0032993">
    <property type="term" value="C:protein-DNA complex"/>
    <property type="evidence" value="ECO:0007669"/>
    <property type="project" value="TreeGrafter"/>
</dbReference>
<dbReference type="PANTHER" id="PTHR30346">
    <property type="entry name" value="TRANSCRIPTIONAL DUAL REGULATOR HCAR-RELATED"/>
    <property type="match status" value="1"/>
</dbReference>
<dbReference type="GO" id="GO:0003700">
    <property type="term" value="F:DNA-binding transcription factor activity"/>
    <property type="evidence" value="ECO:0007669"/>
    <property type="project" value="InterPro"/>
</dbReference>
<dbReference type="AlphaFoldDB" id="A0A9D1A7G6"/>
<dbReference type="Proteomes" id="UP000824258">
    <property type="component" value="Unassembled WGS sequence"/>
</dbReference>